<accession>A0A1G7RLR7</accession>
<dbReference type="OrthoDB" id="9808275at2"/>
<protein>
    <submittedName>
        <fullName evidence="3">Mannose-6-phosphate isomerase, class I</fullName>
    </submittedName>
</protein>
<keyword evidence="3" id="KW-0413">Isomerase</keyword>
<evidence type="ECO:0000313" key="4">
    <source>
        <dbReference type="Proteomes" id="UP000199045"/>
    </source>
</evidence>
<gene>
    <name evidence="3" type="ORF">SAMN04488121_103515</name>
</gene>
<dbReference type="EMBL" id="FNBN01000003">
    <property type="protein sequence ID" value="SDG11544.1"/>
    <property type="molecule type" value="Genomic_DNA"/>
</dbReference>
<sequence>MLNNVKTDPVINKANHESENWRTSGQRLLPLQQTPAPDGYNIYPTHALGAGKISEGYETLAAWIIRHGQVQIDGYTGILWDTIQDSLNEIFHQQSLKVKWHLTEDALKDEETIEQMVRPFLGEPGAVWGTRTSLQLADFFDREKLAAMQPEPGYDLHIVIGTGAALVRKNIPLIYLDMPKNELQYRMRAGAVTNLGSSKTAAATEMYKRAYFVDWVVLNNYKQSLADRISIFADTQWGATLTWIKTQDLQAGIEQICQDTFRVRPWFEAGAWGGQWMKKNIPQLPLEEINLAWSFEMIVPENGVLFESDTYLFEIPFEWLMFLQHEAVLGKHADIFRYEFPIRFDFLDTFDGGNLSIQCHPALSYIREQFGETITQDETYYILDCKEDASVYLGFAENIDPVEFRTALENSQQQNKPVQITDYVQQHKASKHDLFLIPNSTVHSAGANNLVLEISATPYIFTFKMYDWLRPGLDGKPRPINIDHAFKNLDFSRQGALVKKELISAPALIEEGTDWQLWHLPTHAQHFYDVHRVEMDHAITFTTNGICEVMMLVEGTVIAVRTANGKETVYHYAETFVIPAAAESYTLINKGPGRAKVVKAFIKAEHPVFSTISYESTI</sequence>
<organism evidence="3 4">
    <name type="scientific">Chitinophaga filiformis</name>
    <name type="common">Myxococcus filiformis</name>
    <name type="synonym">Flexibacter filiformis</name>
    <dbReference type="NCBI Taxonomy" id="104663"/>
    <lineage>
        <taxon>Bacteria</taxon>
        <taxon>Pseudomonadati</taxon>
        <taxon>Bacteroidota</taxon>
        <taxon>Chitinophagia</taxon>
        <taxon>Chitinophagales</taxon>
        <taxon>Chitinophagaceae</taxon>
        <taxon>Chitinophaga</taxon>
    </lineage>
</organism>
<dbReference type="InterPro" id="IPR051804">
    <property type="entry name" value="Carb_Metab_Reg_Kinase/Isom"/>
</dbReference>
<dbReference type="SUPFAM" id="SSF51182">
    <property type="entry name" value="RmlC-like cupins"/>
    <property type="match status" value="1"/>
</dbReference>
<keyword evidence="1" id="KW-0479">Metal-binding</keyword>
<dbReference type="InterPro" id="IPR011051">
    <property type="entry name" value="RmlC_Cupin_sf"/>
</dbReference>
<dbReference type="InterPro" id="IPR014710">
    <property type="entry name" value="RmlC-like_jellyroll"/>
</dbReference>
<dbReference type="PANTHER" id="PTHR42742:SF3">
    <property type="entry name" value="FRUCTOKINASE"/>
    <property type="match status" value="1"/>
</dbReference>
<dbReference type="Gene3D" id="2.60.120.10">
    <property type="entry name" value="Jelly Rolls"/>
    <property type="match status" value="1"/>
</dbReference>
<name>A0A1G7RLR7_CHIFI</name>
<dbReference type="GO" id="GO:0046872">
    <property type="term" value="F:metal ion binding"/>
    <property type="evidence" value="ECO:0007669"/>
    <property type="project" value="UniProtKB-KW"/>
</dbReference>
<proteinExistence type="predicted"/>
<evidence type="ECO:0000256" key="1">
    <source>
        <dbReference type="ARBA" id="ARBA00022723"/>
    </source>
</evidence>
<dbReference type="STRING" id="104663.SAMN04488121_103515"/>
<keyword evidence="2" id="KW-0862">Zinc</keyword>
<dbReference type="GO" id="GO:0016853">
    <property type="term" value="F:isomerase activity"/>
    <property type="evidence" value="ECO:0007669"/>
    <property type="project" value="UniProtKB-KW"/>
</dbReference>
<evidence type="ECO:0000256" key="2">
    <source>
        <dbReference type="ARBA" id="ARBA00022833"/>
    </source>
</evidence>
<dbReference type="AlphaFoldDB" id="A0A1G7RLR7"/>
<reference evidence="3 4" key="1">
    <citation type="submission" date="2016-10" db="EMBL/GenBank/DDBJ databases">
        <authorList>
            <person name="de Groot N.N."/>
        </authorList>
    </citation>
    <scope>NUCLEOTIDE SEQUENCE [LARGE SCALE GENOMIC DNA]</scope>
    <source>
        <strain evidence="3 4">DSM 527</strain>
    </source>
</reference>
<evidence type="ECO:0000313" key="3">
    <source>
        <dbReference type="EMBL" id="SDG11544.1"/>
    </source>
</evidence>
<dbReference type="CDD" id="cd07010">
    <property type="entry name" value="cupin_PMI_type_I_N_bac"/>
    <property type="match status" value="1"/>
</dbReference>
<dbReference type="PANTHER" id="PTHR42742">
    <property type="entry name" value="TRANSCRIPTIONAL REPRESSOR MPRA"/>
    <property type="match status" value="1"/>
</dbReference>
<dbReference type="RefSeq" id="WP_089833117.1">
    <property type="nucleotide sequence ID" value="NZ_FNBN01000003.1"/>
</dbReference>
<dbReference type="Proteomes" id="UP000199045">
    <property type="component" value="Unassembled WGS sequence"/>
</dbReference>